<reference evidence="9" key="1">
    <citation type="journal article" date="2021" name="Mol. Ecol. Resour.">
        <title>Apolygus lucorum genome provides insights into omnivorousness and mesophyll feeding.</title>
        <authorList>
            <person name="Liu Y."/>
            <person name="Liu H."/>
            <person name="Wang H."/>
            <person name="Huang T."/>
            <person name="Liu B."/>
            <person name="Yang B."/>
            <person name="Yin L."/>
            <person name="Li B."/>
            <person name="Zhang Y."/>
            <person name="Zhang S."/>
            <person name="Jiang F."/>
            <person name="Zhang X."/>
            <person name="Ren Y."/>
            <person name="Wang B."/>
            <person name="Wang S."/>
            <person name="Lu Y."/>
            <person name="Wu K."/>
            <person name="Fan W."/>
            <person name="Wang G."/>
        </authorList>
    </citation>
    <scope>NUCLEOTIDE SEQUENCE</scope>
    <source>
        <strain evidence="9">12Hb</strain>
    </source>
</reference>
<dbReference type="InterPro" id="IPR043926">
    <property type="entry name" value="ABCG_dom"/>
</dbReference>
<dbReference type="GO" id="GO:0140359">
    <property type="term" value="F:ABC-type transporter activity"/>
    <property type="evidence" value="ECO:0007669"/>
    <property type="project" value="InterPro"/>
</dbReference>
<dbReference type="Pfam" id="PF19055">
    <property type="entry name" value="ABC2_membrane_7"/>
    <property type="match status" value="1"/>
</dbReference>
<dbReference type="EMBL" id="WIXP02000008">
    <property type="protein sequence ID" value="KAF6206180.1"/>
    <property type="molecule type" value="Genomic_DNA"/>
</dbReference>
<dbReference type="SUPFAM" id="SSF52540">
    <property type="entry name" value="P-loop containing nucleoside triphosphate hydrolases"/>
    <property type="match status" value="1"/>
</dbReference>
<comment type="subcellular location">
    <subcellularLocation>
        <location evidence="1">Membrane</location>
        <topology evidence="1">Multi-pass membrane protein</topology>
    </subcellularLocation>
</comment>
<sequence length="438" mass="48233">MKRVSLAIPMLSDPPILLCDEPTTGLDSFSASQIVDLLRVFATNGKVVIASVHQPASGIFEMFDNVCLLASGGRQVFSGGVNEAKEHFSKLGFVLPQAYNSAEFFLSKVSTESYLLSKKFADSETHIALLNDIEQISKRRVHGDNMNKVFLEANDFKNVSTCTQFRFLVWRSAVDLYRNLFMVFVQLALYVGTALLIALSVAHTDLDQIGITNIQGRNYTVVVETGFAQSASVLNSLPAEIPVVMREIGNGLYKPFPYYIAKIFTTVIRTTIEALIFATIIYVVTGASDDISFGGFAIPVVLCGVTSSAFGYCISAIFEDISVATQLMNPVDFVSYVTAGFVYNLNAAPVLSLLKYFSRFYYGYEAMTIMQWNGVDSIACPERKDLPCINTGAGVITDYGYHPNNLALDFIGLLVMFLIFNGIGFVFLLKRTKKEGSY</sequence>
<feature type="transmembrane region" description="Helical" evidence="6">
    <location>
        <begin position="410"/>
        <end position="429"/>
    </location>
</feature>
<dbReference type="OrthoDB" id="66620at2759"/>
<evidence type="ECO:0008006" key="11">
    <source>
        <dbReference type="Google" id="ProtNLM"/>
    </source>
</evidence>
<dbReference type="InterPro" id="IPR050352">
    <property type="entry name" value="ABCG_transporters"/>
</dbReference>
<dbReference type="InterPro" id="IPR027417">
    <property type="entry name" value="P-loop_NTPase"/>
</dbReference>
<keyword evidence="10" id="KW-1185">Reference proteome</keyword>
<evidence type="ECO:0000259" key="8">
    <source>
        <dbReference type="Pfam" id="PF19055"/>
    </source>
</evidence>
<dbReference type="PANTHER" id="PTHR48041:SF139">
    <property type="entry name" value="PROTEIN SCARLET"/>
    <property type="match status" value="1"/>
</dbReference>
<feature type="domain" description="ABC-2 type transporter transmembrane" evidence="7">
    <location>
        <begin position="163"/>
        <end position="371"/>
    </location>
</feature>
<evidence type="ECO:0000256" key="5">
    <source>
        <dbReference type="ARBA" id="ARBA00023136"/>
    </source>
</evidence>
<dbReference type="AlphaFoldDB" id="A0A8S9XAS1"/>
<feature type="domain" description="ABC transporter family G" evidence="8">
    <location>
        <begin position="53"/>
        <end position="106"/>
    </location>
</feature>
<keyword evidence="4 6" id="KW-1133">Transmembrane helix</keyword>
<evidence type="ECO:0000313" key="9">
    <source>
        <dbReference type="EMBL" id="KAF6206180.1"/>
    </source>
</evidence>
<evidence type="ECO:0000313" key="10">
    <source>
        <dbReference type="Proteomes" id="UP000466442"/>
    </source>
</evidence>
<keyword evidence="3 6" id="KW-0812">Transmembrane</keyword>
<feature type="transmembrane region" description="Helical" evidence="6">
    <location>
        <begin position="296"/>
        <end position="318"/>
    </location>
</feature>
<dbReference type="Proteomes" id="UP000466442">
    <property type="component" value="Unassembled WGS sequence"/>
</dbReference>
<evidence type="ECO:0000259" key="7">
    <source>
        <dbReference type="Pfam" id="PF01061"/>
    </source>
</evidence>
<keyword evidence="5 6" id="KW-0472">Membrane</keyword>
<protein>
    <recommendedName>
        <fullName evidence="11">ABC-2 type transporter domain-containing protein</fullName>
    </recommendedName>
</protein>
<gene>
    <name evidence="9" type="ORF">GE061_017408</name>
</gene>
<comment type="caution">
    <text evidence="9">The sequence shown here is derived from an EMBL/GenBank/DDBJ whole genome shotgun (WGS) entry which is preliminary data.</text>
</comment>
<evidence type="ECO:0000256" key="2">
    <source>
        <dbReference type="ARBA" id="ARBA00022448"/>
    </source>
</evidence>
<dbReference type="Gene3D" id="3.40.50.300">
    <property type="entry name" value="P-loop containing nucleotide triphosphate hydrolases"/>
    <property type="match status" value="1"/>
</dbReference>
<feature type="transmembrane region" description="Helical" evidence="6">
    <location>
        <begin position="180"/>
        <end position="202"/>
    </location>
</feature>
<evidence type="ECO:0000256" key="3">
    <source>
        <dbReference type="ARBA" id="ARBA00022692"/>
    </source>
</evidence>
<dbReference type="Pfam" id="PF01061">
    <property type="entry name" value="ABC2_membrane"/>
    <property type="match status" value="1"/>
</dbReference>
<dbReference type="PANTHER" id="PTHR48041">
    <property type="entry name" value="ABC TRANSPORTER G FAMILY MEMBER 28"/>
    <property type="match status" value="1"/>
</dbReference>
<dbReference type="InterPro" id="IPR013525">
    <property type="entry name" value="ABC2_TM"/>
</dbReference>
<dbReference type="GO" id="GO:0030659">
    <property type="term" value="C:cytoplasmic vesicle membrane"/>
    <property type="evidence" value="ECO:0007669"/>
    <property type="project" value="TreeGrafter"/>
</dbReference>
<evidence type="ECO:0000256" key="4">
    <source>
        <dbReference type="ARBA" id="ARBA00022989"/>
    </source>
</evidence>
<organism evidence="9 10">
    <name type="scientific">Apolygus lucorum</name>
    <name type="common">Small green plant bug</name>
    <name type="synonym">Lygocoris lucorum</name>
    <dbReference type="NCBI Taxonomy" id="248454"/>
    <lineage>
        <taxon>Eukaryota</taxon>
        <taxon>Metazoa</taxon>
        <taxon>Ecdysozoa</taxon>
        <taxon>Arthropoda</taxon>
        <taxon>Hexapoda</taxon>
        <taxon>Insecta</taxon>
        <taxon>Pterygota</taxon>
        <taxon>Neoptera</taxon>
        <taxon>Paraneoptera</taxon>
        <taxon>Hemiptera</taxon>
        <taxon>Heteroptera</taxon>
        <taxon>Panheteroptera</taxon>
        <taxon>Cimicomorpha</taxon>
        <taxon>Miridae</taxon>
        <taxon>Mirini</taxon>
        <taxon>Apolygus</taxon>
    </lineage>
</organism>
<keyword evidence="2" id="KW-0813">Transport</keyword>
<evidence type="ECO:0000256" key="6">
    <source>
        <dbReference type="SAM" id="Phobius"/>
    </source>
</evidence>
<proteinExistence type="predicted"/>
<feature type="transmembrane region" description="Helical" evidence="6">
    <location>
        <begin position="259"/>
        <end position="284"/>
    </location>
</feature>
<name>A0A8S9XAS1_APOLU</name>
<accession>A0A8S9XAS1</accession>
<dbReference type="GO" id="GO:0005886">
    <property type="term" value="C:plasma membrane"/>
    <property type="evidence" value="ECO:0007669"/>
    <property type="project" value="TreeGrafter"/>
</dbReference>
<evidence type="ECO:0000256" key="1">
    <source>
        <dbReference type="ARBA" id="ARBA00004141"/>
    </source>
</evidence>